<dbReference type="RefSeq" id="WP_120601678.1">
    <property type="nucleotide sequence ID" value="NZ_JABFJX010000037.1"/>
</dbReference>
<protein>
    <submittedName>
        <fullName evidence="1">DUF2634 domain-containing protein</fullName>
    </submittedName>
</protein>
<name>A0A3A8KF68_9BACT</name>
<accession>A0A3A8KF68</accession>
<dbReference type="EMBL" id="RAWE01000015">
    <property type="protein sequence ID" value="RKH05789.1"/>
    <property type="molecule type" value="Genomic_DNA"/>
</dbReference>
<comment type="caution">
    <text evidence="1">The sequence shown here is derived from an EMBL/GenBank/DDBJ whole genome shotgun (WGS) entry which is preliminary data.</text>
</comment>
<organism evidence="1 2">
    <name type="scientific">Corallococcus carmarthensis</name>
    <dbReference type="NCBI Taxonomy" id="2316728"/>
    <lineage>
        <taxon>Bacteria</taxon>
        <taxon>Pseudomonadati</taxon>
        <taxon>Myxococcota</taxon>
        <taxon>Myxococcia</taxon>
        <taxon>Myxococcales</taxon>
        <taxon>Cystobacterineae</taxon>
        <taxon>Myxococcaceae</taxon>
        <taxon>Corallococcus</taxon>
    </lineage>
</organism>
<keyword evidence="2" id="KW-1185">Reference proteome</keyword>
<dbReference type="Pfam" id="PF10934">
    <property type="entry name" value="Sheath_initiator"/>
    <property type="match status" value="1"/>
</dbReference>
<dbReference type="InterPro" id="IPR020288">
    <property type="entry name" value="Sheath_initiator"/>
</dbReference>
<proteinExistence type="predicted"/>
<dbReference type="AlphaFoldDB" id="A0A3A8KF68"/>
<dbReference type="SUPFAM" id="SSF160719">
    <property type="entry name" value="gpW/gp25-like"/>
    <property type="match status" value="1"/>
</dbReference>
<dbReference type="Gene3D" id="3.10.450.40">
    <property type="match status" value="1"/>
</dbReference>
<reference evidence="2" key="1">
    <citation type="submission" date="2018-09" db="EMBL/GenBank/DDBJ databases">
        <authorList>
            <person name="Livingstone P.G."/>
            <person name="Whitworth D.E."/>
        </authorList>
    </citation>
    <scope>NUCLEOTIDE SEQUENCE [LARGE SCALE GENOMIC DNA]</scope>
    <source>
        <strain evidence="2">CA043D</strain>
    </source>
</reference>
<sequence>MTADALKTDLRLAFKDTGEVDLDWSTDAGGAKTVSGKDNLIQALTLRLMIYRGHLEPLGHTRYGSKVAELIGEPLDRQNLELLRRYVRQALKEDPRVEDVTELTVTARPDLPGAVDVRAHILAVTGDAVELGLALDLG</sequence>
<gene>
    <name evidence="1" type="ORF">D7X32_06760</name>
</gene>
<dbReference type="Proteomes" id="UP000268313">
    <property type="component" value="Unassembled WGS sequence"/>
</dbReference>
<evidence type="ECO:0000313" key="1">
    <source>
        <dbReference type="EMBL" id="RKH05789.1"/>
    </source>
</evidence>
<dbReference type="OrthoDB" id="4829041at2"/>
<evidence type="ECO:0000313" key="2">
    <source>
        <dbReference type="Proteomes" id="UP000268313"/>
    </source>
</evidence>